<sequence length="765" mass="87876">MKRFLLFLSVCLLLLPLAQAQKVGLVLSGGGAKGMTHIGIIRALEENNIPIDYITGTSMGAIIGSLYAMGYSPDDMEALLRSEDFKRWYSGQVEPKYGYYFKQNRPTPKFFNIRFSFKDSLHIKPQILPTSMVNPIQMNLVFVELFARATAACNGDFNRLFVPFRCIASDVYNKRPLIMRKGDLGDAVRASMSFPFVFKPIEIDSVLAYDGGIYNNFPTDIMREDFRPGVIIGSVVAANPSKPKENDLMSQLENMIMQKTDYTLPDSLGIIMTFKYDDVSLLDFDRLQELHDIGYNRTISLMDSIKGRIHRRVNAENVRLRRLVYRSNLPQFRFRDIYIEGANPQQQAYIKKEFHDEDHEVFTYEDLKRGYFRLLSDNMISEIIPHAVYDTESDLYSLHLKVKMEDNFSVRMGGSVSTTSSNQIYLGLGYQNLNYYSKEITLDGQIGKVYNNAQLMAKIDLPTRIPTSYRLIASLSTFDYYKKDKLFSKNDKPSFNSKDERFVKLMVALPFLANKRAEISIGYGKLQDNYFQSSVINFDKDRSDKSTYNLLGGAIGFYGSTLNARQYATKGYFEKLVAQVFSGKERFIPGNPTETSVTTKDRQSWLQISYMKYAYHTMSPKFTLGWMAEMLYSSKNFSENYTATMLQAADFSPTPHSKLMYNEAFRANQFLAAGVKPIFVLNDMFQFRSEFYGFMPIFPIKKNALNKAYYGKAFSRFEYMGEISVICQLPFGAISAYVNHYSSPKKEWNVGLTLGWQLFNYRFIE</sequence>
<protein>
    <submittedName>
        <fullName evidence="7">Patatin</fullName>
    </submittedName>
</protein>
<evidence type="ECO:0000256" key="4">
    <source>
        <dbReference type="PROSITE-ProRule" id="PRU01161"/>
    </source>
</evidence>
<comment type="caution">
    <text evidence="7">The sequence shown here is derived from an EMBL/GenBank/DDBJ whole genome shotgun (WGS) entry which is preliminary data.</text>
</comment>
<keyword evidence="1 4" id="KW-0378">Hydrolase</keyword>
<dbReference type="SUPFAM" id="SSF52151">
    <property type="entry name" value="FabD/lysophospholipase-like"/>
    <property type="match status" value="1"/>
</dbReference>
<evidence type="ECO:0000259" key="6">
    <source>
        <dbReference type="PROSITE" id="PS51635"/>
    </source>
</evidence>
<dbReference type="EMBL" id="NFKE01000001">
    <property type="protein sequence ID" value="OUP36609.1"/>
    <property type="molecule type" value="Genomic_DNA"/>
</dbReference>
<dbReference type="Pfam" id="PF01734">
    <property type="entry name" value="Patatin"/>
    <property type="match status" value="1"/>
</dbReference>
<feature type="chain" id="PRO_5012011649" evidence="5">
    <location>
        <begin position="21"/>
        <end position="765"/>
    </location>
</feature>
<accession>A0A1Y4K0N6</accession>
<feature type="short sequence motif" description="GXGXXG" evidence="4">
    <location>
        <begin position="29"/>
        <end position="34"/>
    </location>
</feature>
<feature type="signal peptide" evidence="5">
    <location>
        <begin position="1"/>
        <end position="20"/>
    </location>
</feature>
<dbReference type="InterPro" id="IPR002641">
    <property type="entry name" value="PNPLA_dom"/>
</dbReference>
<dbReference type="GO" id="GO:0016787">
    <property type="term" value="F:hydrolase activity"/>
    <property type="evidence" value="ECO:0007669"/>
    <property type="project" value="UniProtKB-UniRule"/>
</dbReference>
<evidence type="ECO:0000256" key="2">
    <source>
        <dbReference type="ARBA" id="ARBA00022963"/>
    </source>
</evidence>
<dbReference type="CDD" id="cd07205">
    <property type="entry name" value="Pat_PNPLA6_PNPLA7_NTE1_like"/>
    <property type="match status" value="1"/>
</dbReference>
<reference evidence="8" key="1">
    <citation type="submission" date="2017-04" db="EMBL/GenBank/DDBJ databases">
        <title>Function of individual gut microbiota members based on whole genome sequencing of pure cultures obtained from chicken caecum.</title>
        <authorList>
            <person name="Medvecky M."/>
            <person name="Cejkova D."/>
            <person name="Polansky O."/>
            <person name="Karasova D."/>
            <person name="Kubasova T."/>
            <person name="Cizek A."/>
            <person name="Rychlik I."/>
        </authorList>
    </citation>
    <scope>NUCLEOTIDE SEQUENCE [LARGE SCALE GENOMIC DNA]</scope>
    <source>
        <strain evidence="8">An189</strain>
    </source>
</reference>
<keyword evidence="5" id="KW-0732">Signal</keyword>
<dbReference type="PROSITE" id="PS51635">
    <property type="entry name" value="PNPLA"/>
    <property type="match status" value="1"/>
</dbReference>
<feature type="active site" description="Proton acceptor" evidence="4">
    <location>
        <position position="210"/>
    </location>
</feature>
<dbReference type="InterPro" id="IPR050301">
    <property type="entry name" value="NTE"/>
</dbReference>
<dbReference type="Proteomes" id="UP000196587">
    <property type="component" value="Unassembled WGS sequence"/>
</dbReference>
<dbReference type="AlphaFoldDB" id="A0A1Y4K0N6"/>
<keyword evidence="2 4" id="KW-0442">Lipid degradation</keyword>
<dbReference type="GO" id="GO:0016042">
    <property type="term" value="P:lipid catabolic process"/>
    <property type="evidence" value="ECO:0007669"/>
    <property type="project" value="UniProtKB-UniRule"/>
</dbReference>
<dbReference type="PANTHER" id="PTHR14226:SF29">
    <property type="entry name" value="NEUROPATHY TARGET ESTERASE SWS"/>
    <property type="match status" value="1"/>
</dbReference>
<feature type="domain" description="PNPLA" evidence="6">
    <location>
        <begin position="25"/>
        <end position="223"/>
    </location>
</feature>
<evidence type="ECO:0000313" key="7">
    <source>
        <dbReference type="EMBL" id="OUP36609.1"/>
    </source>
</evidence>
<dbReference type="InterPro" id="IPR016035">
    <property type="entry name" value="Acyl_Trfase/lysoPLipase"/>
</dbReference>
<feature type="active site" description="Nucleophile" evidence="4">
    <location>
        <position position="58"/>
    </location>
</feature>
<keyword evidence="3 4" id="KW-0443">Lipid metabolism</keyword>
<name>A0A1Y4K0N6_9BACE</name>
<evidence type="ECO:0000256" key="3">
    <source>
        <dbReference type="ARBA" id="ARBA00023098"/>
    </source>
</evidence>
<proteinExistence type="predicted"/>
<dbReference type="Gene3D" id="3.40.1090.10">
    <property type="entry name" value="Cytosolic phospholipase A2 catalytic domain"/>
    <property type="match status" value="2"/>
</dbReference>
<evidence type="ECO:0000256" key="5">
    <source>
        <dbReference type="SAM" id="SignalP"/>
    </source>
</evidence>
<feature type="short sequence motif" description="GXSXG" evidence="4">
    <location>
        <begin position="56"/>
        <end position="60"/>
    </location>
</feature>
<dbReference type="RefSeq" id="WP_087411970.1">
    <property type="nucleotide sequence ID" value="NZ_NFKE01000001.1"/>
</dbReference>
<dbReference type="PANTHER" id="PTHR14226">
    <property type="entry name" value="NEUROPATHY TARGET ESTERASE/SWISS CHEESE D.MELANOGASTER"/>
    <property type="match status" value="1"/>
</dbReference>
<evidence type="ECO:0000256" key="1">
    <source>
        <dbReference type="ARBA" id="ARBA00022801"/>
    </source>
</evidence>
<organism evidence="7 8">
    <name type="scientific">Bacteroides clarus</name>
    <dbReference type="NCBI Taxonomy" id="626929"/>
    <lineage>
        <taxon>Bacteria</taxon>
        <taxon>Pseudomonadati</taxon>
        <taxon>Bacteroidota</taxon>
        <taxon>Bacteroidia</taxon>
        <taxon>Bacteroidales</taxon>
        <taxon>Bacteroidaceae</taxon>
        <taxon>Bacteroides</taxon>
    </lineage>
</organism>
<gene>
    <name evidence="7" type="ORF">B5F24_01605</name>
</gene>
<evidence type="ECO:0000313" key="8">
    <source>
        <dbReference type="Proteomes" id="UP000196587"/>
    </source>
</evidence>
<feature type="short sequence motif" description="DGA/G" evidence="4">
    <location>
        <begin position="210"/>
        <end position="212"/>
    </location>
</feature>